<accession>A0A1J1GL42</accession>
<dbReference type="AlphaFoldDB" id="A0A1J1GL42"/>
<dbReference type="GeneID" id="39734059"/>
<gene>
    <name evidence="2" type="ORF">PRELSG_0013500</name>
</gene>
<evidence type="ECO:0000256" key="1">
    <source>
        <dbReference type="SAM" id="Phobius"/>
    </source>
</evidence>
<dbReference type="OrthoDB" id="384364at2759"/>
<protein>
    <submittedName>
        <fullName evidence="2">Fam-f protein</fullName>
    </submittedName>
</protein>
<keyword evidence="1" id="KW-0472">Membrane</keyword>
<dbReference type="KEGG" id="prel:PRELSG_0013500"/>
<proteinExistence type="predicted"/>
<keyword evidence="1" id="KW-0812">Transmembrane</keyword>
<name>A0A1J1GL42_PLARL</name>
<sequence length="586" mass="69660">MKSRLFLISHFNFLCIIAININFYGINEYYNSNKYKPKFVRYKEIQLIRNLAEVFNFTDKDILNDEGLTIKEVQLLYNMNETKDEDTALKEFFGDPRLLFVKLVDLIFLGNFNEKLKQEKRKIDSICSMLRIMNTKITDYMDSILDNVNNQIDCIFDDLESYESELLSFTEVDVDITISECNQYLLINKDIAYDYFKESNLSEKIKLNPKKSFTFFNELHKINNKFLSNINRKIYSYDKIIINDLSKTVNRFPLKYATVSLHFNMENFIDPMKDVLHAFILAIIFENQVEDINKATSLKVYIEILRSLIFDMNRELDATIASKTHKLFVRLNKILNGDVKCLIAIILFILKQDRCVNKLKLDYLKYKYGDEIFNDKFLSHIYELFLQEKDDLKKSLDEFKTYIRAIFGFDVDSSGIISLEQTIYKSNEKHLLLQLFHVIVHSLGCKRKLNDYSNFLDMIEEGSKKSLRIKFKNLFKERNKVYISKRKSRNIILSLLDIYSNSKIFFELKNINQNLISQAIKMDFSVRKFRGYDYLINLLIKELDKLKKCILCSEEKRINKNAITFFLYEIKRFSRSCKKYCCIKYI</sequence>
<evidence type="ECO:0000313" key="2">
    <source>
        <dbReference type="EMBL" id="CRG85542.1"/>
    </source>
</evidence>
<dbReference type="EMBL" id="CVMU01000422">
    <property type="protein sequence ID" value="CRG85542.1"/>
    <property type="molecule type" value="Genomic_DNA"/>
</dbReference>
<reference evidence="2 3" key="1">
    <citation type="submission" date="2015-04" db="EMBL/GenBank/DDBJ databases">
        <authorList>
            <consortium name="Pathogen Informatics"/>
        </authorList>
    </citation>
    <scope>NUCLEOTIDE SEQUENCE [LARGE SCALE GENOMIC DNA]</scope>
    <source>
        <strain evidence="2 3">SGS1</strain>
    </source>
</reference>
<dbReference type="RefSeq" id="XP_028531321.1">
    <property type="nucleotide sequence ID" value="XM_028677446.1"/>
</dbReference>
<evidence type="ECO:0000313" key="3">
    <source>
        <dbReference type="Proteomes" id="UP000220158"/>
    </source>
</evidence>
<dbReference type="OMA" id="LRIMNTK"/>
<keyword evidence="3" id="KW-1185">Reference proteome</keyword>
<dbReference type="Proteomes" id="UP000220158">
    <property type="component" value="Unassembled WGS sequence"/>
</dbReference>
<organism evidence="2 3">
    <name type="scientific">Plasmodium relictum</name>
    <dbReference type="NCBI Taxonomy" id="85471"/>
    <lineage>
        <taxon>Eukaryota</taxon>
        <taxon>Sar</taxon>
        <taxon>Alveolata</taxon>
        <taxon>Apicomplexa</taxon>
        <taxon>Aconoidasida</taxon>
        <taxon>Haemosporida</taxon>
        <taxon>Plasmodiidae</taxon>
        <taxon>Plasmodium</taxon>
        <taxon>Plasmodium (Haemamoeba)</taxon>
    </lineage>
</organism>
<keyword evidence="1" id="KW-1133">Transmembrane helix</keyword>
<feature type="transmembrane region" description="Helical" evidence="1">
    <location>
        <begin position="7"/>
        <end position="26"/>
    </location>
</feature>
<dbReference type="VEuPathDB" id="PlasmoDB:PRELSG_0013500"/>